<sequence>MRPGYRFFSRHKFLPAKNPCHKGCSILLISKMMLGKEGGVKMMHSETFAAPESNFPSSPSVDQQQHTEIVSTGLVPDDIEPEAEAATFTASSSTPMQQPSASNEQLISVKLPTSMRLSNKRKHIKTNFDGANLSSLAQEAQRRERERLQRLEKLREESNVVNGIPKAAVGSCEVVDGPSSDVSVMEDDSKHQSHNGTAHRKETKRKTTVDESEVILLSSGEDSDDTVKPVASWPVRPPACILTPGTVEEDETERLHREERERVRRRRHSEELESTELLEGLLLVNAGKPPDDPDVYVPKHLTHVLQPHQLGGIRFMYDNIIETVNGFDKSSGFGCILAHSMGLGKTIQVIAFTDIFVRATKAKNILIIVPVNTILNWYSEYDRWLPDRLADDGTPVRPFTVFLLGDHIKTAEQRAQLLQRWHTEGGVLLIGYDMFRLLVNIQTQQKKRIKKSKKVKSEVVDLEQEEIEIINRKAARKALINPGPDLVICDEGHRIKNDKTGIATSLSAIRTRRRIVLTGYPLQNNLLEYFCMVDFVRPSFLGTKKEFKNMFERPIKNGICIDSTPSDVKLARQRTHVLVEMLKGFVQRRTHHLLKTILPPTFEYVILLRKSPIQRILYRAFLQYVQSEITSLGISMFNPLKAFAACSKIWNHPDILYDVLEKQKEDAEKEKSIVRESKPNDITACPERPACPTNMGWCQEDTQQLPATSQAQQRSTSGNNLESAFRGTLNASQCSFPSTSSNSSFGNGFVPENAQKSVADCHPVYHNPALPFSSSLAFNGIISPLPRVGSSTSSTFTDGDSSDMSLSSTQRNKTNTLSANRTIARALLEEMGFDKGVKYDWAALAMCGYKTDVIENGYKMAISLDIIKQATEIGDKVLLFSQSLLTLNLIERYLEKFGAVCTPNAKITWKKNQTYLRFDGSTPAIDREKLINRFNDDPQVYLFLISTRAGSLGINLVAANRVIIFDASWNPCHDAQAVCRIYRYGQKKRTFIYRLVMDNSMEKGIFNRQIGKSGLQQRVVDDRQLDVDVTKSELEQLLVYDVERVVDDRQLDVDVTKSELEQLLVYDEAFDVFTEKHDIASWHIDDNVLWLTALTHAHMFSQEPFLHDSLLMEREEGLSAEEKAEAQLLYEREKSLYKGVDFDYGIERNAGERDASHHRAFTQGPLPLRSTPLPMGLERVLDNKWPSIPDRMMLMRNHNQLTPHSYQPQSASGQGPLPLRSTPLPMGLERVLDNKWPSIPDRMMLMRNHNQLTPHSYQPQSASGQASNSSLNHSRAILLHRATCPPTAPGEVIDLCDSD</sequence>
<dbReference type="WBParaSite" id="ALUE_0000842101-mRNA-1">
    <property type="protein sequence ID" value="ALUE_0000842101-mRNA-1"/>
    <property type="gene ID" value="ALUE_0000842101"/>
</dbReference>
<feature type="domain" description="Helicase C-terminal" evidence="11">
    <location>
        <begin position="865"/>
        <end position="1026"/>
    </location>
</feature>
<dbReference type="InterPro" id="IPR049730">
    <property type="entry name" value="SNF2/RAD54-like_C"/>
</dbReference>
<keyword evidence="5" id="KW-0347">Helicase</keyword>
<evidence type="ECO:0000259" key="11">
    <source>
        <dbReference type="PROSITE" id="PS51194"/>
    </source>
</evidence>
<dbReference type="PROSITE" id="PS51192">
    <property type="entry name" value="HELICASE_ATP_BIND_1"/>
    <property type="match status" value="1"/>
</dbReference>
<evidence type="ECO:0000256" key="9">
    <source>
        <dbReference type="SAM" id="MobiDB-lite"/>
    </source>
</evidence>
<dbReference type="InterPro" id="IPR001650">
    <property type="entry name" value="Helicase_C-like"/>
</dbReference>
<evidence type="ECO:0000256" key="7">
    <source>
        <dbReference type="ARBA" id="ARBA00023125"/>
    </source>
</evidence>
<dbReference type="Gene3D" id="3.40.50.10810">
    <property type="entry name" value="Tandem AAA-ATPase domain"/>
    <property type="match status" value="1"/>
</dbReference>
<keyword evidence="8" id="KW-0539">Nucleus</keyword>
<organism evidence="12 13">
    <name type="scientific">Ascaris lumbricoides</name>
    <name type="common">Giant roundworm</name>
    <dbReference type="NCBI Taxonomy" id="6252"/>
    <lineage>
        <taxon>Eukaryota</taxon>
        <taxon>Metazoa</taxon>
        <taxon>Ecdysozoa</taxon>
        <taxon>Nematoda</taxon>
        <taxon>Chromadorea</taxon>
        <taxon>Rhabditida</taxon>
        <taxon>Spirurina</taxon>
        <taxon>Ascaridomorpha</taxon>
        <taxon>Ascaridoidea</taxon>
        <taxon>Ascarididae</taxon>
        <taxon>Ascaris</taxon>
    </lineage>
</organism>
<keyword evidence="12" id="KW-1185">Reference proteome</keyword>
<dbReference type="SMART" id="SM00487">
    <property type="entry name" value="DEXDc"/>
    <property type="match status" value="1"/>
</dbReference>
<evidence type="ECO:0000256" key="6">
    <source>
        <dbReference type="ARBA" id="ARBA00022840"/>
    </source>
</evidence>
<dbReference type="InterPro" id="IPR014001">
    <property type="entry name" value="Helicase_ATP-bd"/>
</dbReference>
<keyword evidence="4" id="KW-0378">Hydrolase</keyword>
<protein>
    <submittedName>
        <fullName evidence="13">Helicase ARIP4</fullName>
    </submittedName>
</protein>
<accession>A0A9J2PFM0</accession>
<evidence type="ECO:0000256" key="8">
    <source>
        <dbReference type="ARBA" id="ARBA00023242"/>
    </source>
</evidence>
<evidence type="ECO:0000256" key="4">
    <source>
        <dbReference type="ARBA" id="ARBA00022801"/>
    </source>
</evidence>
<keyword evidence="3" id="KW-0547">Nucleotide-binding</keyword>
<dbReference type="Gene3D" id="3.40.50.300">
    <property type="entry name" value="P-loop containing nucleotide triphosphate hydrolases"/>
    <property type="match status" value="2"/>
</dbReference>
<dbReference type="InterPro" id="IPR038718">
    <property type="entry name" value="SNF2-like_sf"/>
</dbReference>
<keyword evidence="7" id="KW-0238">DNA-binding</keyword>
<feature type="domain" description="Helicase ATP-binding" evidence="10">
    <location>
        <begin position="326"/>
        <end position="539"/>
    </location>
</feature>
<evidence type="ECO:0000256" key="1">
    <source>
        <dbReference type="ARBA" id="ARBA00004123"/>
    </source>
</evidence>
<reference evidence="13" key="1">
    <citation type="submission" date="2023-03" db="UniProtKB">
        <authorList>
            <consortium name="WormBaseParasite"/>
        </authorList>
    </citation>
    <scope>IDENTIFICATION</scope>
</reference>
<dbReference type="GO" id="GO:0016887">
    <property type="term" value="F:ATP hydrolysis activity"/>
    <property type="evidence" value="ECO:0007669"/>
    <property type="project" value="InterPro"/>
</dbReference>
<dbReference type="GO" id="GO:0004386">
    <property type="term" value="F:helicase activity"/>
    <property type="evidence" value="ECO:0007669"/>
    <property type="project" value="UniProtKB-KW"/>
</dbReference>
<dbReference type="Gene3D" id="1.20.120.850">
    <property type="entry name" value="SWI2/SNF2 ATPases, N-terminal domain"/>
    <property type="match status" value="1"/>
</dbReference>
<feature type="region of interest" description="Disordered" evidence="9">
    <location>
        <begin position="702"/>
        <end position="722"/>
    </location>
</feature>
<dbReference type="PANTHER" id="PTHR45797:SF1">
    <property type="entry name" value="HELICASE ARIP4"/>
    <property type="match status" value="1"/>
</dbReference>
<dbReference type="CDD" id="cd18793">
    <property type="entry name" value="SF2_C_SNF"/>
    <property type="match status" value="1"/>
</dbReference>
<dbReference type="InterPro" id="IPR000330">
    <property type="entry name" value="SNF2_N"/>
</dbReference>
<dbReference type="SUPFAM" id="SSF52540">
    <property type="entry name" value="P-loop containing nucleoside triphosphate hydrolases"/>
    <property type="match status" value="2"/>
</dbReference>
<evidence type="ECO:0000256" key="5">
    <source>
        <dbReference type="ARBA" id="ARBA00022806"/>
    </source>
</evidence>
<dbReference type="Pfam" id="PF00271">
    <property type="entry name" value="Helicase_C"/>
    <property type="match status" value="1"/>
</dbReference>
<name>A0A9J2PFM0_ASCLU</name>
<evidence type="ECO:0000313" key="13">
    <source>
        <dbReference type="WBParaSite" id="ALUE_0000842101-mRNA-1"/>
    </source>
</evidence>
<dbReference type="PANTHER" id="PTHR45797">
    <property type="entry name" value="RAD54-LIKE"/>
    <property type="match status" value="1"/>
</dbReference>
<evidence type="ECO:0000256" key="3">
    <source>
        <dbReference type="ARBA" id="ARBA00022741"/>
    </source>
</evidence>
<feature type="compositionally biased region" description="Basic residues" evidence="9">
    <location>
        <begin position="197"/>
        <end position="206"/>
    </location>
</feature>
<dbReference type="GO" id="GO:0005524">
    <property type="term" value="F:ATP binding"/>
    <property type="evidence" value="ECO:0007669"/>
    <property type="project" value="UniProtKB-KW"/>
</dbReference>
<dbReference type="Pfam" id="PF00176">
    <property type="entry name" value="SNF2-rel_dom"/>
    <property type="match status" value="1"/>
</dbReference>
<keyword evidence="6" id="KW-0067">ATP-binding</keyword>
<dbReference type="InterPro" id="IPR044574">
    <property type="entry name" value="ARIP4-like"/>
</dbReference>
<dbReference type="Proteomes" id="UP000036681">
    <property type="component" value="Unplaced"/>
</dbReference>
<comment type="similarity">
    <text evidence="2">Belongs to the SNF2/RAD54 helicase family.</text>
</comment>
<dbReference type="PROSITE" id="PS51194">
    <property type="entry name" value="HELICASE_CTER"/>
    <property type="match status" value="1"/>
</dbReference>
<evidence type="ECO:0000259" key="10">
    <source>
        <dbReference type="PROSITE" id="PS51192"/>
    </source>
</evidence>
<dbReference type="GO" id="GO:0003677">
    <property type="term" value="F:DNA binding"/>
    <property type="evidence" value="ECO:0007669"/>
    <property type="project" value="UniProtKB-KW"/>
</dbReference>
<feature type="compositionally biased region" description="Low complexity" evidence="9">
    <location>
        <begin position="790"/>
        <end position="805"/>
    </location>
</feature>
<dbReference type="InterPro" id="IPR027417">
    <property type="entry name" value="P-loop_NTPase"/>
</dbReference>
<evidence type="ECO:0000256" key="2">
    <source>
        <dbReference type="ARBA" id="ARBA00007025"/>
    </source>
</evidence>
<dbReference type="SMART" id="SM00490">
    <property type="entry name" value="HELICc"/>
    <property type="match status" value="1"/>
</dbReference>
<feature type="region of interest" description="Disordered" evidence="9">
    <location>
        <begin position="179"/>
        <end position="211"/>
    </location>
</feature>
<evidence type="ECO:0000313" key="12">
    <source>
        <dbReference type="Proteomes" id="UP000036681"/>
    </source>
</evidence>
<comment type="subcellular location">
    <subcellularLocation>
        <location evidence="1">Nucleus</location>
    </subcellularLocation>
</comment>
<dbReference type="GO" id="GO:0005634">
    <property type="term" value="C:nucleus"/>
    <property type="evidence" value="ECO:0007669"/>
    <property type="project" value="UniProtKB-SubCell"/>
</dbReference>
<feature type="region of interest" description="Disordered" evidence="9">
    <location>
        <begin position="789"/>
        <end position="812"/>
    </location>
</feature>
<proteinExistence type="inferred from homology"/>